<keyword evidence="1" id="KW-1133">Transmembrane helix</keyword>
<evidence type="ECO:0000313" key="2">
    <source>
        <dbReference type="EMBL" id="QGZ38064.1"/>
    </source>
</evidence>
<evidence type="ECO:0000256" key="1">
    <source>
        <dbReference type="SAM" id="Phobius"/>
    </source>
</evidence>
<evidence type="ECO:0000313" key="5">
    <source>
        <dbReference type="Proteomes" id="UP000437862"/>
    </source>
</evidence>
<protein>
    <recommendedName>
        <fullName evidence="6">Patatin-like phospholipase family protein</fullName>
    </recommendedName>
</protein>
<feature type="transmembrane region" description="Helical" evidence="1">
    <location>
        <begin position="224"/>
        <end position="244"/>
    </location>
</feature>
<feature type="transmembrane region" description="Helical" evidence="1">
    <location>
        <begin position="195"/>
        <end position="218"/>
    </location>
</feature>
<keyword evidence="5" id="KW-1185">Reference proteome</keyword>
<feature type="transmembrane region" description="Helical" evidence="1">
    <location>
        <begin position="79"/>
        <end position="99"/>
    </location>
</feature>
<feature type="transmembrane region" description="Helical" evidence="1">
    <location>
        <begin position="120"/>
        <end position="147"/>
    </location>
</feature>
<organism evidence="3 4">
    <name type="scientific">Pseudoduganella flava</name>
    <dbReference type="NCBI Taxonomy" id="871742"/>
    <lineage>
        <taxon>Bacteria</taxon>
        <taxon>Pseudomonadati</taxon>
        <taxon>Pseudomonadota</taxon>
        <taxon>Betaproteobacteria</taxon>
        <taxon>Burkholderiales</taxon>
        <taxon>Oxalobacteraceae</taxon>
        <taxon>Telluria group</taxon>
        <taxon>Pseudoduganella</taxon>
    </lineage>
</organism>
<dbReference type="OrthoDB" id="581211at2"/>
<gene>
    <name evidence="2" type="ORF">GO485_02700</name>
    <name evidence="3" type="ORF">IP92_01658</name>
</gene>
<evidence type="ECO:0000313" key="3">
    <source>
        <dbReference type="EMBL" id="TWI50429.1"/>
    </source>
</evidence>
<feature type="transmembrane region" description="Helical" evidence="1">
    <location>
        <begin position="153"/>
        <end position="174"/>
    </location>
</feature>
<dbReference type="EMBL" id="CP046904">
    <property type="protein sequence ID" value="QGZ38064.1"/>
    <property type="molecule type" value="Genomic_DNA"/>
</dbReference>
<reference evidence="3" key="2">
    <citation type="submission" date="2019-07" db="EMBL/GenBank/DDBJ databases">
        <authorList>
            <person name="Whitman W."/>
            <person name="Huntemann M."/>
            <person name="Clum A."/>
            <person name="Pillay M."/>
            <person name="Palaniappan K."/>
            <person name="Varghese N."/>
            <person name="Mikhailova N."/>
            <person name="Stamatis D."/>
            <person name="Reddy T."/>
            <person name="Daum C."/>
            <person name="Shapiro N."/>
            <person name="Ivanova N."/>
            <person name="Kyrpides N."/>
            <person name="Woyke T."/>
        </authorList>
    </citation>
    <scope>NUCLEOTIDE SEQUENCE</scope>
    <source>
        <strain evidence="3">CGMCC 1.10685</strain>
    </source>
</reference>
<evidence type="ECO:0008006" key="6">
    <source>
        <dbReference type="Google" id="ProtNLM"/>
    </source>
</evidence>
<dbReference type="EMBL" id="VLKW01000002">
    <property type="protein sequence ID" value="TWI50429.1"/>
    <property type="molecule type" value="Genomic_DNA"/>
</dbReference>
<dbReference type="Proteomes" id="UP000437862">
    <property type="component" value="Chromosome"/>
</dbReference>
<evidence type="ECO:0000313" key="4">
    <source>
        <dbReference type="Proteomes" id="UP000315112"/>
    </source>
</evidence>
<keyword evidence="1" id="KW-0472">Membrane</keyword>
<dbReference type="Proteomes" id="UP000315112">
    <property type="component" value="Unassembled WGS sequence"/>
</dbReference>
<feature type="transmembrane region" description="Helical" evidence="1">
    <location>
        <begin position="256"/>
        <end position="275"/>
    </location>
</feature>
<sequence length="731" mass="79123">MNIPATALPDTPDAVTAPPWPAPRLTRTAFLAGSLNLCLYPVAMTLAGNGVLLGLDQARETLLAFGENERGAADPVTSLSYALFIVALAYWAFASWYCARLMLGKRFPRDRLQPCIDARFAHAVATWLPRALGLLGVVPITIYFVLATPSPRYWLPLAATAVLFLAFVVFRRHLPTAHKGWMMRDDDPHPRFDTLGRGALVTVLVMFAISFGVMLATMTGRETAARAIGSPALVLIALGSWTLFGSFVTTYLPRSFGWPSLALLPLAFAFVFSFFNENHYVAQHGPARAPVARPAFLADIDAWDKARGARSGDPIYLVAAAGGASRSAYWTGVVLANLENHARLNQREFARNVYAVSGVSGGSLGLATFVAALAAEQDGKGQPGGPLTPRPADFLAKDFLAPAVAQLLYSDTIARFLPVPCIACDRSRGLEEAWARDWRKLTAQQPAWFTEPLAASGPARVPRMIFNTTTVGDGRLVVQSDLHFVPTDAYDVYDPALDTNRLTRAGAVHNSARFTYVSPAAAIRLAGAKGKWDYVVDGGYFENSGVTALNAMVAALQSGDDAQRRLAEKIVVIVIENDPAGTAQWLCDAHPTGQPHSDPIAMELTAPAYALYQTRSARAHAQEAEANRLLGGCTTHRLIELRYPETTKRADFADGMFNTAPPMSWFLNAASRQRMATVLCGGTPSEPRELLRREWRRVLSFIDGSVPAPTPPRRDAFTPADTSLACPAAQT</sequence>
<keyword evidence="1" id="KW-0812">Transmembrane</keyword>
<dbReference type="AlphaFoldDB" id="A0A562Q176"/>
<name>A0A562Q176_9BURK</name>
<dbReference type="RefSeq" id="WP_145874026.1">
    <property type="nucleotide sequence ID" value="NZ_CP046904.1"/>
</dbReference>
<reference evidence="3 4" key="1">
    <citation type="journal article" date="2015" name="Stand. Genomic Sci.">
        <title>Genomic Encyclopedia of Bacterial and Archaeal Type Strains, Phase III: the genomes of soil and plant-associated and newly described type strains.</title>
        <authorList>
            <person name="Whitman W.B."/>
            <person name="Woyke T."/>
            <person name="Klenk H.P."/>
            <person name="Zhou Y."/>
            <person name="Lilburn T.G."/>
            <person name="Beck B.J."/>
            <person name="De Vos P."/>
            <person name="Vandamme P."/>
            <person name="Eisen J.A."/>
            <person name="Garrity G."/>
            <person name="Hugenholtz P."/>
            <person name="Kyrpides N.C."/>
        </authorList>
    </citation>
    <scope>NUCLEOTIDE SEQUENCE [LARGE SCALE GENOMIC DNA]</scope>
    <source>
        <strain evidence="3 4">CGMCC 1.10685</strain>
    </source>
</reference>
<proteinExistence type="predicted"/>
<reference evidence="2 5" key="3">
    <citation type="submission" date="2019-12" db="EMBL/GenBank/DDBJ databases">
        <title>Draft Genome Sequences of Six Type Strains of the Genus Massilia.</title>
        <authorList>
            <person name="Miess H."/>
            <person name="Frediansyah A."/>
            <person name="Goeker M."/>
            <person name="Gross H."/>
        </authorList>
    </citation>
    <scope>NUCLEOTIDE SEQUENCE [LARGE SCALE GENOMIC DNA]</scope>
    <source>
        <strain evidence="2 5">DSM 26639</strain>
    </source>
</reference>
<accession>A0A562Q176</accession>